<comment type="catalytic activity">
    <reaction evidence="11">
        <text>L-arginyl-[protein] + UDP-N-acetyl-alpha-D-glucosamine = N(omega)-(N-acetyl-beta-D-glucosaminyl)-L-arginyl-[protein] + UDP + H(+)</text>
        <dbReference type="Rhea" id="RHEA:66632"/>
        <dbReference type="Rhea" id="RHEA-COMP:10532"/>
        <dbReference type="Rhea" id="RHEA-COMP:17079"/>
        <dbReference type="ChEBI" id="CHEBI:15378"/>
        <dbReference type="ChEBI" id="CHEBI:29965"/>
        <dbReference type="ChEBI" id="CHEBI:57705"/>
        <dbReference type="ChEBI" id="CHEBI:58223"/>
        <dbReference type="ChEBI" id="CHEBI:167322"/>
    </reaction>
    <physiologicalReaction direction="left-to-right" evidence="11">
        <dbReference type="Rhea" id="RHEA:66633"/>
    </physiologicalReaction>
</comment>
<keyword evidence="5" id="KW-0800">Toxin</keyword>
<proteinExistence type="inferred from homology"/>
<evidence type="ECO:0000256" key="1">
    <source>
        <dbReference type="ARBA" id="ARBA00001936"/>
    </source>
</evidence>
<dbReference type="GO" id="GO:0046872">
    <property type="term" value="F:metal ion binding"/>
    <property type="evidence" value="ECO:0007669"/>
    <property type="project" value="UniProtKB-KW"/>
</dbReference>
<dbReference type="EMBL" id="UGXT01000002">
    <property type="protein sequence ID" value="SUH40580.1"/>
    <property type="molecule type" value="Genomic_DNA"/>
</dbReference>
<organism evidence="13 14">
    <name type="scientific">Salmonella enterica I</name>
    <dbReference type="NCBI Taxonomy" id="59201"/>
    <lineage>
        <taxon>Bacteria</taxon>
        <taxon>Pseudomonadati</taxon>
        <taxon>Pseudomonadota</taxon>
        <taxon>Gammaproteobacteria</taxon>
        <taxon>Enterobacterales</taxon>
        <taxon>Enterobacteriaceae</taxon>
        <taxon>Salmonella</taxon>
    </lineage>
</organism>
<dbReference type="GO" id="GO:0005576">
    <property type="term" value="C:extracellular region"/>
    <property type="evidence" value="ECO:0007669"/>
    <property type="project" value="UniProtKB-SubCell"/>
</dbReference>
<protein>
    <submittedName>
        <fullName evidence="13">NleB</fullName>
    </submittedName>
</protein>
<name>A0A379X2W8_SALET</name>
<dbReference type="Pfam" id="PF24688">
    <property type="entry name" value="SseK_NleB"/>
    <property type="match status" value="1"/>
</dbReference>
<evidence type="ECO:0000256" key="3">
    <source>
        <dbReference type="ARBA" id="ARBA00004613"/>
    </source>
</evidence>
<reference evidence="13 14" key="1">
    <citation type="submission" date="2018-06" db="EMBL/GenBank/DDBJ databases">
        <authorList>
            <consortium name="Pathogen Informatics"/>
            <person name="Doyle S."/>
        </authorList>
    </citation>
    <scope>NUCLEOTIDE SEQUENCE [LARGE SCALE GENOMIC DNA]</scope>
    <source>
        <strain evidence="13 14">NCTC8261</strain>
    </source>
</reference>
<comment type="cofactor">
    <cofactor evidence="1">
        <name>Mn(2+)</name>
        <dbReference type="ChEBI" id="CHEBI:29035"/>
    </cofactor>
</comment>
<keyword evidence="7" id="KW-0808">Transferase</keyword>
<evidence type="ECO:0000313" key="13">
    <source>
        <dbReference type="EMBL" id="SUH40580.1"/>
    </source>
</evidence>
<dbReference type="Proteomes" id="UP000254712">
    <property type="component" value="Unassembled WGS sequence"/>
</dbReference>
<keyword evidence="4" id="KW-0964">Secreted</keyword>
<dbReference type="GO" id="GO:0090729">
    <property type="term" value="F:toxin activity"/>
    <property type="evidence" value="ECO:0007669"/>
    <property type="project" value="UniProtKB-KW"/>
</dbReference>
<evidence type="ECO:0000256" key="4">
    <source>
        <dbReference type="ARBA" id="ARBA00022525"/>
    </source>
</evidence>
<dbReference type="InterPro" id="IPR057545">
    <property type="entry name" value="SseK_NleB"/>
</dbReference>
<evidence type="ECO:0000256" key="2">
    <source>
        <dbReference type="ARBA" id="ARBA00004340"/>
    </source>
</evidence>
<keyword evidence="8" id="KW-0479">Metal-binding</keyword>
<evidence type="ECO:0000256" key="9">
    <source>
        <dbReference type="ARBA" id="ARBA00023026"/>
    </source>
</evidence>
<dbReference type="AlphaFoldDB" id="A0A379X2W8"/>
<evidence type="ECO:0000256" key="5">
    <source>
        <dbReference type="ARBA" id="ARBA00022656"/>
    </source>
</evidence>
<dbReference type="GO" id="GO:0043657">
    <property type="term" value="C:host cell"/>
    <property type="evidence" value="ECO:0007669"/>
    <property type="project" value="UniProtKB-SubCell"/>
</dbReference>
<dbReference type="GO" id="GO:0106362">
    <property type="term" value="F:protein-arginine N-acetylglucosaminyltransferase activity"/>
    <property type="evidence" value="ECO:0007669"/>
    <property type="project" value="UniProtKB-ARBA"/>
</dbReference>
<sequence length="214" mass="24758">MILTLACTIKDYQKFIWKIFLSKSPCRRKKRLSFTAAIEKELSDIQEGNDSLIKSYLLDKGHVWFDFYRNMAMLKAGQLFLEADKVGGYDLSTNSGCIYLDADMIITEKLGGYIYSGWNRCSCRKDRWPCFYGNGIIAVDRNNHPALLAGLEIMHTKFDADPYSDGVCNGIRKHFNYSLNEDYNSFCDFIEFKHDNIIMNTSQFTQSSWARHVQ</sequence>
<keyword evidence="6" id="KW-0328">Glycosyltransferase</keyword>
<keyword evidence="10" id="KW-0464">Manganese</keyword>
<comment type="similarity">
    <text evidence="12">Belongs to the glycosyltransferase NleB family.</text>
</comment>
<evidence type="ECO:0000256" key="6">
    <source>
        <dbReference type="ARBA" id="ARBA00022676"/>
    </source>
</evidence>
<gene>
    <name evidence="13" type="ORF">NCTC8261_06975</name>
</gene>
<evidence type="ECO:0000256" key="11">
    <source>
        <dbReference type="ARBA" id="ARBA00093251"/>
    </source>
</evidence>
<evidence type="ECO:0000256" key="12">
    <source>
        <dbReference type="ARBA" id="ARBA00093451"/>
    </source>
</evidence>
<keyword evidence="9" id="KW-0843">Virulence</keyword>
<evidence type="ECO:0000256" key="7">
    <source>
        <dbReference type="ARBA" id="ARBA00022679"/>
    </source>
</evidence>
<evidence type="ECO:0000256" key="10">
    <source>
        <dbReference type="ARBA" id="ARBA00023211"/>
    </source>
</evidence>
<evidence type="ECO:0000256" key="8">
    <source>
        <dbReference type="ARBA" id="ARBA00022723"/>
    </source>
</evidence>
<evidence type="ECO:0000313" key="14">
    <source>
        <dbReference type="Proteomes" id="UP000254712"/>
    </source>
</evidence>
<accession>A0A379X2W8</accession>
<comment type="subcellular location">
    <subcellularLocation>
        <location evidence="2">Host cell</location>
    </subcellularLocation>
    <subcellularLocation>
        <location evidence="3">Secreted</location>
    </subcellularLocation>
</comment>